<name>A0A7J8SYW2_GOSDV</name>
<accession>A0A7J8SYW2</accession>
<organism evidence="1 2">
    <name type="scientific">Gossypium davidsonii</name>
    <name type="common">Davidson's cotton</name>
    <name type="synonym">Gossypium klotzschianum subsp. davidsonii</name>
    <dbReference type="NCBI Taxonomy" id="34287"/>
    <lineage>
        <taxon>Eukaryota</taxon>
        <taxon>Viridiplantae</taxon>
        <taxon>Streptophyta</taxon>
        <taxon>Embryophyta</taxon>
        <taxon>Tracheophyta</taxon>
        <taxon>Spermatophyta</taxon>
        <taxon>Magnoliopsida</taxon>
        <taxon>eudicotyledons</taxon>
        <taxon>Gunneridae</taxon>
        <taxon>Pentapetalae</taxon>
        <taxon>rosids</taxon>
        <taxon>malvids</taxon>
        <taxon>Malvales</taxon>
        <taxon>Malvaceae</taxon>
        <taxon>Malvoideae</taxon>
        <taxon>Gossypium</taxon>
    </lineage>
</organism>
<dbReference type="Proteomes" id="UP000593561">
    <property type="component" value="Unassembled WGS sequence"/>
</dbReference>
<dbReference type="EMBL" id="JABFAC010000012">
    <property type="protein sequence ID" value="MBA0630985.1"/>
    <property type="molecule type" value="Genomic_DNA"/>
</dbReference>
<comment type="caution">
    <text evidence="1">The sequence shown here is derived from an EMBL/GenBank/DDBJ whole genome shotgun (WGS) entry which is preliminary data.</text>
</comment>
<sequence length="65" mass="6635">MIIPEIGVIGEEVVVGAMTGMNVIDIVGKTETIGVAAGVVVQVLTILKVEEEGAMMMIGGVAVDH</sequence>
<keyword evidence="2" id="KW-1185">Reference proteome</keyword>
<evidence type="ECO:0000313" key="2">
    <source>
        <dbReference type="Proteomes" id="UP000593561"/>
    </source>
</evidence>
<protein>
    <submittedName>
        <fullName evidence="1">Uncharacterized protein</fullName>
    </submittedName>
</protein>
<gene>
    <name evidence="1" type="ORF">Godav_003025</name>
</gene>
<evidence type="ECO:0000313" key="1">
    <source>
        <dbReference type="EMBL" id="MBA0630985.1"/>
    </source>
</evidence>
<proteinExistence type="predicted"/>
<dbReference type="AlphaFoldDB" id="A0A7J8SYW2"/>
<reference evidence="1 2" key="1">
    <citation type="journal article" date="2019" name="Genome Biol. Evol.">
        <title>Insights into the evolution of the New World diploid cottons (Gossypium, subgenus Houzingenia) based on genome sequencing.</title>
        <authorList>
            <person name="Grover C.E."/>
            <person name="Arick M.A. 2nd"/>
            <person name="Thrash A."/>
            <person name="Conover J.L."/>
            <person name="Sanders W.S."/>
            <person name="Peterson D.G."/>
            <person name="Frelichowski J.E."/>
            <person name="Scheffler J.A."/>
            <person name="Scheffler B.E."/>
            <person name="Wendel J.F."/>
        </authorList>
    </citation>
    <scope>NUCLEOTIDE SEQUENCE [LARGE SCALE GENOMIC DNA]</scope>
    <source>
        <strain evidence="1">27</strain>
        <tissue evidence="1">Leaf</tissue>
    </source>
</reference>